<comment type="caution">
    <text evidence="2">The sequence shown here is derived from an EMBL/GenBank/DDBJ whole genome shotgun (WGS) entry which is preliminary data.</text>
</comment>
<organism evidence="2 3">
    <name type="scientific">Evansella vedderi</name>
    <dbReference type="NCBI Taxonomy" id="38282"/>
    <lineage>
        <taxon>Bacteria</taxon>
        <taxon>Bacillati</taxon>
        <taxon>Bacillota</taxon>
        <taxon>Bacilli</taxon>
        <taxon>Bacillales</taxon>
        <taxon>Bacillaceae</taxon>
        <taxon>Evansella</taxon>
    </lineage>
</organism>
<evidence type="ECO:0000313" key="3">
    <source>
        <dbReference type="Proteomes" id="UP001230005"/>
    </source>
</evidence>
<keyword evidence="3" id="KW-1185">Reference proteome</keyword>
<evidence type="ECO:0000256" key="1">
    <source>
        <dbReference type="SAM" id="MobiDB-lite"/>
    </source>
</evidence>
<dbReference type="Proteomes" id="UP001230005">
    <property type="component" value="Unassembled WGS sequence"/>
</dbReference>
<sequence length="103" mass="11687">MKYRLIPRTRTRPVNSSNSKEKIEISNNPTSTVTYSGNSDVDVNVVVDTTPLAYVLATYLYVDGRLTQNKYNELISELGRHFGTFDGNSTKKGVKNNKWKNKK</sequence>
<dbReference type="EMBL" id="JAUSUG010000005">
    <property type="protein sequence ID" value="MDQ0254387.1"/>
    <property type="molecule type" value="Genomic_DNA"/>
</dbReference>
<proteinExistence type="predicted"/>
<protein>
    <submittedName>
        <fullName evidence="2">Uncharacterized protein</fullName>
    </submittedName>
</protein>
<accession>A0ABT9ZT24</accession>
<reference evidence="2 3" key="1">
    <citation type="submission" date="2023-07" db="EMBL/GenBank/DDBJ databases">
        <title>Genomic Encyclopedia of Type Strains, Phase IV (KMG-IV): sequencing the most valuable type-strain genomes for metagenomic binning, comparative biology and taxonomic classification.</title>
        <authorList>
            <person name="Goeker M."/>
        </authorList>
    </citation>
    <scope>NUCLEOTIDE SEQUENCE [LARGE SCALE GENOMIC DNA]</scope>
    <source>
        <strain evidence="2 3">DSM 9768</strain>
    </source>
</reference>
<evidence type="ECO:0000313" key="2">
    <source>
        <dbReference type="EMBL" id="MDQ0254387.1"/>
    </source>
</evidence>
<dbReference type="RefSeq" id="WP_307324271.1">
    <property type="nucleotide sequence ID" value="NZ_JAUSUG010000005.1"/>
</dbReference>
<name>A0ABT9ZT24_9BACI</name>
<feature type="region of interest" description="Disordered" evidence="1">
    <location>
        <begin position="1"/>
        <end position="24"/>
    </location>
</feature>
<gene>
    <name evidence="2" type="ORF">J2S74_001762</name>
</gene>
<feature type="compositionally biased region" description="Basic residues" evidence="1">
    <location>
        <begin position="1"/>
        <end position="11"/>
    </location>
</feature>